<evidence type="ECO:0000313" key="2">
    <source>
        <dbReference type="Proteomes" id="UP000678237"/>
    </source>
</evidence>
<proteinExistence type="predicted"/>
<dbReference type="EMBL" id="JAGVWE010000002">
    <property type="protein sequence ID" value="MBS3062582.1"/>
    <property type="molecule type" value="Genomic_DNA"/>
</dbReference>
<dbReference type="Proteomes" id="UP000678237">
    <property type="component" value="Unassembled WGS sequence"/>
</dbReference>
<dbReference type="AlphaFoldDB" id="A0A8T4L9J0"/>
<reference evidence="1" key="1">
    <citation type="submission" date="2021-03" db="EMBL/GenBank/DDBJ databases">
        <authorList>
            <person name="Jaffe A."/>
        </authorList>
    </citation>
    <scope>NUCLEOTIDE SEQUENCE</scope>
    <source>
        <strain evidence="1">RIFCSPLOWO2_01_FULL_58_19</strain>
    </source>
</reference>
<reference evidence="1" key="2">
    <citation type="submission" date="2021-05" db="EMBL/GenBank/DDBJ databases">
        <title>Protein family content uncovers lineage relationships and bacterial pathway maintenance mechanisms in DPANN archaea.</title>
        <authorList>
            <person name="Castelle C.J."/>
            <person name="Meheust R."/>
            <person name="Jaffe A.L."/>
            <person name="Seitz K."/>
            <person name="Gong X."/>
            <person name="Baker B.J."/>
            <person name="Banfield J.F."/>
        </authorList>
    </citation>
    <scope>NUCLEOTIDE SEQUENCE</scope>
    <source>
        <strain evidence="1">RIFCSPLOWO2_01_FULL_58_19</strain>
    </source>
</reference>
<sequence length="161" mass="18489">MTKAERKDWHSLKRYIWYGAPSKEGKAAQASAVRKTVAKLPPDELAEFAELEAQKADAFLQEWTRVYANPLRGRRHQPHRPIQEFISAMRRVGALAALIGNRHSQAPGINTRMQKVVARSKEARLARPPLHMVRMARELFGLRRGLGRIIRKGVQRLRRKP</sequence>
<gene>
    <name evidence="1" type="ORF">J4203_01810</name>
</gene>
<protein>
    <submittedName>
        <fullName evidence="1">Uncharacterized protein</fullName>
    </submittedName>
</protein>
<name>A0A8T4L9J0_9ARCH</name>
<comment type="caution">
    <text evidence="1">The sequence shown here is derived from an EMBL/GenBank/DDBJ whole genome shotgun (WGS) entry which is preliminary data.</text>
</comment>
<evidence type="ECO:0000313" key="1">
    <source>
        <dbReference type="EMBL" id="MBS3062582.1"/>
    </source>
</evidence>
<organism evidence="1 2">
    <name type="scientific">Candidatus Iainarchaeum sp</name>
    <dbReference type="NCBI Taxonomy" id="3101447"/>
    <lineage>
        <taxon>Archaea</taxon>
        <taxon>Candidatus Iainarchaeota</taxon>
        <taxon>Candidatus Iainarchaeia</taxon>
        <taxon>Candidatus Iainarchaeales</taxon>
        <taxon>Candidatus Iainarchaeaceae</taxon>
        <taxon>Candidatus Iainarchaeum</taxon>
    </lineage>
</organism>
<accession>A0A8T4L9J0</accession>